<comment type="caution">
    <text evidence="2">The sequence shown here is derived from an EMBL/GenBank/DDBJ whole genome shotgun (WGS) entry which is preliminary data.</text>
</comment>
<evidence type="ECO:0000259" key="1">
    <source>
        <dbReference type="Pfam" id="PF13354"/>
    </source>
</evidence>
<dbReference type="Gene3D" id="3.40.710.10">
    <property type="entry name" value="DD-peptidase/beta-lactamase superfamily"/>
    <property type="match status" value="1"/>
</dbReference>
<organism evidence="2 3">
    <name type="scientific">Gordonia prachuapensis</name>
    <dbReference type="NCBI Taxonomy" id="3115651"/>
    <lineage>
        <taxon>Bacteria</taxon>
        <taxon>Bacillati</taxon>
        <taxon>Actinomycetota</taxon>
        <taxon>Actinomycetes</taxon>
        <taxon>Mycobacteriales</taxon>
        <taxon>Gordoniaceae</taxon>
        <taxon>Gordonia</taxon>
    </lineage>
</organism>
<keyword evidence="2" id="KW-0378">Hydrolase</keyword>
<evidence type="ECO:0000313" key="2">
    <source>
        <dbReference type="EMBL" id="MEE4023630.1"/>
    </source>
</evidence>
<dbReference type="Proteomes" id="UP001335729">
    <property type="component" value="Unassembled WGS sequence"/>
</dbReference>
<dbReference type="Pfam" id="PF13354">
    <property type="entry name" value="Beta-lactamase2"/>
    <property type="match status" value="1"/>
</dbReference>
<reference evidence="2 3" key="1">
    <citation type="submission" date="2024-01" db="EMBL/GenBank/DDBJ databases">
        <title>Draft genome sequence of Gordonia sp. PKS22-38.</title>
        <authorList>
            <person name="Suphannarot A."/>
            <person name="Mingma R."/>
        </authorList>
    </citation>
    <scope>NUCLEOTIDE SEQUENCE [LARGE SCALE GENOMIC DNA]</scope>
    <source>
        <strain evidence="2 3">PKS22-38</strain>
    </source>
</reference>
<dbReference type="SUPFAM" id="SSF56601">
    <property type="entry name" value="beta-lactamase/transpeptidase-like"/>
    <property type="match status" value="1"/>
</dbReference>
<name>A0ABU7MTH0_9ACTN</name>
<dbReference type="RefSeq" id="WP_330505027.1">
    <property type="nucleotide sequence ID" value="NZ_JAZDUE010000008.1"/>
</dbReference>
<sequence>MTEPRNELTPTASPRAALVLTLVAVVVVVLPFISPGSGATGSALPFAPPTPRAQSAVAAAEDVPRSGRVATRIAILDRRFGSLATNAAARTPTLTASLVKVVVAVDIITRRRENGLAVGQRDLQLIQRSLAVSDDQAMNELWTRFDGMGGIGRVSRRVGLTGTAPPGNPALWAEATTTAADMVKIFDFILKMPPADRVSIMRPMTDPPAVAADGFAKNYGLLAPGLTESVAAKQGWMCCVGGGGQLHSTGVLGRDGRFVVALLGQLPPTGNWGPARGQMNAVARAIVRVLYDDDPAVDVLPMVEEFLKPFGLNGR</sequence>
<dbReference type="GO" id="GO:0016787">
    <property type="term" value="F:hydrolase activity"/>
    <property type="evidence" value="ECO:0007669"/>
    <property type="project" value="UniProtKB-KW"/>
</dbReference>
<dbReference type="EMBL" id="JAZDUE010000008">
    <property type="protein sequence ID" value="MEE4023630.1"/>
    <property type="molecule type" value="Genomic_DNA"/>
</dbReference>
<keyword evidence="3" id="KW-1185">Reference proteome</keyword>
<protein>
    <submittedName>
        <fullName evidence="2">Serine hydrolase</fullName>
    </submittedName>
</protein>
<accession>A0ABU7MTH0</accession>
<gene>
    <name evidence="2" type="ORF">V1Y59_11125</name>
</gene>
<dbReference type="InterPro" id="IPR012338">
    <property type="entry name" value="Beta-lactam/transpept-like"/>
</dbReference>
<feature type="domain" description="Beta-lactamase class A catalytic" evidence="1">
    <location>
        <begin position="124"/>
        <end position="262"/>
    </location>
</feature>
<dbReference type="InterPro" id="IPR045155">
    <property type="entry name" value="Beta-lactam_cat"/>
</dbReference>
<evidence type="ECO:0000313" key="3">
    <source>
        <dbReference type="Proteomes" id="UP001335729"/>
    </source>
</evidence>
<proteinExistence type="predicted"/>